<keyword evidence="4" id="KW-1185">Reference proteome</keyword>
<name>A0A0B4XJK5_9GAMM</name>
<proteinExistence type="inferred from homology"/>
<evidence type="ECO:0000256" key="2">
    <source>
        <dbReference type="PIRSR" id="PIRSR037318-50"/>
    </source>
</evidence>
<dbReference type="PIRSF" id="PIRSF037318">
    <property type="entry name" value="RfaP"/>
    <property type="match status" value="1"/>
</dbReference>
<comment type="similarity">
    <text evidence="1">Belongs to the protein kinase superfamily. KdkA/rfaP family.</text>
</comment>
<dbReference type="InterPro" id="IPR017172">
    <property type="entry name" value="Lsacc_core_hep_kinase_RfaP"/>
</dbReference>
<sequence>MALYLREDFQQAWAGKDAFAEAAALTGETFRHKEGRRTLRFSLGGRRYFLKYHAGIGWGEVLKNLLQARAPVLGARNEYEASLRLAALGVDTLTPAAFGERGINPARRESFLITDDLADSVSLEDYCRDWPTRPPALHERRRLMRVVTGMVRTMHEAGINHRDCYLCHFLLYPDTLAQATIDSDVRCHLIDLHRAQIRDRVPRRWQVKDVAGLAYSAMDIGLSRRDWLRCLRAYAGVPLKTALGRDRAFWLAVKQRAEKLYRKDMKREPPPWL</sequence>
<dbReference type="InterPro" id="IPR011009">
    <property type="entry name" value="Kinase-like_dom_sf"/>
</dbReference>
<evidence type="ECO:0000313" key="4">
    <source>
        <dbReference type="Proteomes" id="UP000006764"/>
    </source>
</evidence>
<dbReference type="Pfam" id="PF06293">
    <property type="entry name" value="Kdo"/>
    <property type="match status" value="1"/>
</dbReference>
<keyword evidence="1" id="KW-0547">Nucleotide-binding</keyword>
<evidence type="ECO:0000256" key="1">
    <source>
        <dbReference type="PIRNR" id="PIRNR037318"/>
    </source>
</evidence>
<dbReference type="GO" id="GO:0016301">
    <property type="term" value="F:kinase activity"/>
    <property type="evidence" value="ECO:0007669"/>
    <property type="project" value="UniProtKB-UniRule"/>
</dbReference>
<comment type="function">
    <text evidence="1">Kinase involved in the biosynthesis of the core oligosaccharide region of lipopolysaccharide (LPS). Catalyzes the phosphorylation of heptose I (HepI), the first heptose added to the Kdo2-lipid A module.</text>
</comment>
<dbReference type="SUPFAM" id="SSF56112">
    <property type="entry name" value="Protein kinase-like (PK-like)"/>
    <property type="match status" value="1"/>
</dbReference>
<dbReference type="UniPathway" id="UPA00958"/>
<keyword evidence="1" id="KW-0067">ATP-binding</keyword>
<keyword evidence="1" id="KW-0448">Lipopolysaccharide biosynthesis</keyword>
<keyword evidence="1 3" id="KW-0418">Kinase</keyword>
<organism evidence="3 4">
    <name type="scientific">Isoalcanivorax pacificus W11-5</name>
    <dbReference type="NCBI Taxonomy" id="391936"/>
    <lineage>
        <taxon>Bacteria</taxon>
        <taxon>Pseudomonadati</taxon>
        <taxon>Pseudomonadota</taxon>
        <taxon>Gammaproteobacteria</taxon>
        <taxon>Oceanospirillales</taxon>
        <taxon>Alcanivoracaceae</taxon>
        <taxon>Isoalcanivorax</taxon>
    </lineage>
</organism>
<evidence type="ECO:0000313" key="3">
    <source>
        <dbReference type="EMBL" id="AJD46875.1"/>
    </source>
</evidence>
<dbReference type="STRING" id="391936.S7S_02265"/>
<dbReference type="EC" id="2.7.1.-" evidence="1"/>
<dbReference type="AlphaFoldDB" id="A0A0B4XJK5"/>
<dbReference type="EMBL" id="CP004387">
    <property type="protein sequence ID" value="AJD46875.1"/>
    <property type="molecule type" value="Genomic_DNA"/>
</dbReference>
<dbReference type="GO" id="GO:0005524">
    <property type="term" value="F:ATP binding"/>
    <property type="evidence" value="ECO:0007669"/>
    <property type="project" value="UniProtKB-UniRule"/>
</dbReference>
<dbReference type="HOGENOM" id="CLU_081267_0_0_6"/>
<accession>A0A0B4XJK5</accession>
<gene>
    <name evidence="3" type="ORF">S7S_02265</name>
</gene>
<dbReference type="KEGG" id="apac:S7S_02265"/>
<dbReference type="Proteomes" id="UP000006764">
    <property type="component" value="Chromosome"/>
</dbReference>
<dbReference type="RefSeq" id="WP_008739376.1">
    <property type="nucleotide sequence ID" value="NZ_CP004387.1"/>
</dbReference>
<keyword evidence="1" id="KW-0808">Transferase</keyword>
<feature type="active site" evidence="2">
    <location>
        <position position="163"/>
    </location>
</feature>
<protein>
    <recommendedName>
        <fullName evidence="1">Lipopolysaccharide core heptose(I) kinase</fullName>
        <ecNumber evidence="1">2.7.1.-</ecNumber>
    </recommendedName>
</protein>
<comment type="pathway">
    <text evidence="1">Bacterial outer membrane biogenesis; LPS core biosynthesis.</text>
</comment>
<dbReference type="GO" id="GO:0009244">
    <property type="term" value="P:lipopolysaccharide core region biosynthetic process"/>
    <property type="evidence" value="ECO:0007669"/>
    <property type="project" value="UniProtKB-UniRule"/>
</dbReference>
<dbReference type="NCBIfam" id="NF011703">
    <property type="entry name" value="PRK15123.1"/>
    <property type="match status" value="1"/>
</dbReference>
<reference evidence="3 4" key="1">
    <citation type="journal article" date="2012" name="J. Bacteriol.">
        <title>Genome sequence of an alkane-degrading bacterium, Alcanivorax pacificus type strain W11-5, isolated from deep sea sediment.</title>
        <authorList>
            <person name="Lai Q."/>
            <person name="Shao Z."/>
        </authorList>
    </citation>
    <scope>NUCLEOTIDE SEQUENCE [LARGE SCALE GENOMIC DNA]</scope>
    <source>
        <strain evidence="3 4">W11-5</strain>
    </source>
</reference>